<dbReference type="Pfam" id="PF20155">
    <property type="entry name" value="TMP_3"/>
    <property type="match status" value="1"/>
</dbReference>
<dbReference type="EMBL" id="MF140398">
    <property type="protein sequence ID" value="ASR86300.1"/>
    <property type="molecule type" value="Genomic_DNA"/>
</dbReference>
<accession>A0A222ZQM7</accession>
<dbReference type="GeneID" id="60323403"/>
<feature type="compositionally biased region" description="Polar residues" evidence="2">
    <location>
        <begin position="1127"/>
        <end position="1141"/>
    </location>
</feature>
<feature type="compositionally biased region" description="Basic and acidic residues" evidence="2">
    <location>
        <begin position="1143"/>
        <end position="1207"/>
    </location>
</feature>
<evidence type="ECO:0000256" key="3">
    <source>
        <dbReference type="SAM" id="Phobius"/>
    </source>
</evidence>
<evidence type="ECO:0000259" key="4">
    <source>
        <dbReference type="Pfam" id="PF20155"/>
    </source>
</evidence>
<dbReference type="InterPro" id="IPR013491">
    <property type="entry name" value="Tape_meas_N"/>
</dbReference>
<feature type="domain" description="Tape measure protein N-terminal" evidence="4">
    <location>
        <begin position="150"/>
        <end position="326"/>
    </location>
</feature>
<dbReference type="InterPro" id="IPR058593">
    <property type="entry name" value="ARB_07466-like_C"/>
</dbReference>
<dbReference type="RefSeq" id="YP_009951884.1">
    <property type="nucleotide sequence ID" value="NC_051606.1"/>
</dbReference>
<proteinExistence type="predicted"/>
<dbReference type="Proteomes" id="UP000224432">
    <property type="component" value="Segment"/>
</dbReference>
<keyword evidence="3" id="KW-0472">Membrane</keyword>
<name>A0A222ZQM7_9CAUD</name>
<keyword evidence="1" id="KW-1188">Viral release from host cell</keyword>
<feature type="region of interest" description="Disordered" evidence="2">
    <location>
        <begin position="1349"/>
        <end position="1373"/>
    </location>
</feature>
<dbReference type="GO" id="GO:0098003">
    <property type="term" value="P:viral tail assembly"/>
    <property type="evidence" value="ECO:0007669"/>
    <property type="project" value="UniProtKB-KW"/>
</dbReference>
<organism evidence="6 7">
    <name type="scientific">Mycobacterium phage Amohnition</name>
    <dbReference type="NCBI Taxonomy" id="2015874"/>
    <lineage>
        <taxon>Viruses</taxon>
        <taxon>Duplodnaviria</taxon>
        <taxon>Heunggongvirae</taxon>
        <taxon>Uroviricota</taxon>
        <taxon>Caudoviricetes</taxon>
        <taxon>Weiservirinae</taxon>
        <taxon>Amginevirus</taxon>
        <taxon>Amginevirus amohnition</taxon>
    </lineage>
</organism>
<gene>
    <name evidence="6" type="primary">20</name>
    <name evidence="6" type="ORF">SEA_AMOHNITION_20</name>
</gene>
<reference evidence="6 7" key="1">
    <citation type="submission" date="2017-05" db="EMBL/GenBank/DDBJ databases">
        <authorList>
            <person name="Paudel S."/>
            <person name="Amoh N.Y."/>
            <person name="Buchser W.J."/>
            <person name="Forsyth M.H."/>
            <person name="Saha M.S."/>
            <person name="Stoner T.H."/>
            <person name="Garlena R.A."/>
            <person name="Russell D.A."/>
            <person name="Pope W.H."/>
            <person name="Jacobs-Sera D."/>
            <person name="Hatfull G.F."/>
        </authorList>
    </citation>
    <scope>NUCLEOTIDE SEQUENCE [LARGE SCALE GENOMIC DNA]</scope>
</reference>
<evidence type="ECO:0000256" key="1">
    <source>
        <dbReference type="ARBA" id="ARBA00022465"/>
    </source>
</evidence>
<dbReference type="Pfam" id="PF26571">
    <property type="entry name" value="VldE"/>
    <property type="match status" value="1"/>
</dbReference>
<keyword evidence="3" id="KW-0812">Transmembrane</keyword>
<protein>
    <submittedName>
        <fullName evidence="6">Tape measure protein</fullName>
    </submittedName>
</protein>
<evidence type="ECO:0000313" key="6">
    <source>
        <dbReference type="EMBL" id="ASR86300.1"/>
    </source>
</evidence>
<feature type="compositionally biased region" description="Low complexity" evidence="2">
    <location>
        <begin position="1349"/>
        <end position="1361"/>
    </location>
</feature>
<feature type="transmembrane region" description="Helical" evidence="3">
    <location>
        <begin position="600"/>
        <end position="618"/>
    </location>
</feature>
<feature type="compositionally biased region" description="Low complexity" evidence="2">
    <location>
        <begin position="1100"/>
        <end position="1126"/>
    </location>
</feature>
<sequence length="1396" mass="142512">MSATYYLTVLPETSKLVPGINSAMRSAEKGATITPKFDTRGAEQAGRQAGRDVQAGIDSSARGGGIGRFLRADGARSVGQQAGSEVNAGLQSADIGRGTGAQLARNVMNGAESLGRSVGSLIGKGLAATAVVGGGIAAVGIAGALKAGMSRLTAIDDAKFKLQGLGNDTQKVQSIMDNALEAVRGTAFGLDEAATTAASAVAAGIAPGEQLTGYLKLTADTAAIAGTSLADMGSIFNKVQTSGKAFTGDLNMLADRGLPVFTWLQEEYKVSGEELSKMVEKGKVDAATFQRVVAERIGGAAQNMGGSIRGQLSNLKASYSRFGAELAGPIFAAVSPLALTFTGAFDKITAAIKPKLEQLTAVVGPWATELGDKITAWLDGGGVQRVMDFFTRVVDKVQALRTGEGRSDALAQIADSAKALGPALKDAGPALQGVGAGMKAFAVSIAEVGPQTITAVLTPALQLLAGALRFVADNASWAVPTIAGLVVAFAGFKAIGSSLAPMIGAINGAFKIVNTPMMIAQTRAISAQTAAMTQLTAAMGANAGAQATQAAAANVNAVANGRGRLASLGSAIAMRAQAVATRAVTAAQWLMNAAMTANPIGIIIAAVVAVGVALWAFFTKTETGRKLWDKIWTGIKTTALTVWEWLKTTIGKAWETLGPGLSKLGQIGREAFNALSEAVGKVWKFIQPAVEWIGRLWLAVAKLEFKAAVGALKALGSVIGWLWTNVVVPAFDGIVAAVSTWWDVTKAIWSGATDAIGWVGDKVMWLWRNVAVPAFDAIGTVVSTWWSGVKVVWDLFTTALDKIGKGVGVFKDGIVGAFNAVKDVVTSVWSSIGGIWDKIVNGIGTVTDALKGAGGKVLGVLGLNGGAAGGFVSGGLPGYANGGRISGPGTGTSDSILGFPAMVRVANGEFITNAKATAENLPLLMAMNAGTPLWGALKDMLPALAGGGLAAGKAAEGNLQGNSVLVSRLISQMFPAVGTIGGYRPNDSYPDHPSGRALDIMIPDWQSDSGMALGNSIMSFLMQNADALGVDYTIWRQTYRGANGNSNLMEDRGGNTQNHMDHVHVTTKAGNPAGGIAAVPAGLKIPSGAINPLDGMEVSGSGSSIGSATGTGSYRSATDSELSSSSTKVDNARTQAKNADQSVDDRTYARDKAQRRVEELRAAGKDTADAEHRLDVANRELADAKERQAKAHDKVTKAENDDAELRTKGKQTKGGSGSSSGGLSGADFGKTFVSGVLESIGLDGSLFSNPLEWPTIKSLMAGLNFAGGLLKGGDADGQGGPGGFANGAADAVGLGGLLSAIPGGVVDSGADWDPQSGSPNLAPGQFNVATGGGGSLVEGALNAMSAFAPAPQQQGQPDPAAGQGGGDVVFSGNVGMDPAALRGEFRSEMNSRRRYT</sequence>
<evidence type="ECO:0000313" key="7">
    <source>
        <dbReference type="Proteomes" id="UP000224432"/>
    </source>
</evidence>
<feature type="domain" description="ARB-07466-like C-terminal" evidence="5">
    <location>
        <begin position="956"/>
        <end position="1060"/>
    </location>
</feature>
<keyword evidence="1" id="KW-1245">Viral tail assembly</keyword>
<keyword evidence="7" id="KW-1185">Reference proteome</keyword>
<keyword evidence="3" id="KW-1133">Transmembrane helix</keyword>
<dbReference type="KEGG" id="vg:60323403"/>
<feature type="region of interest" description="Disordered" evidence="2">
    <location>
        <begin position="1100"/>
        <end position="1224"/>
    </location>
</feature>
<evidence type="ECO:0000259" key="5">
    <source>
        <dbReference type="Pfam" id="PF26571"/>
    </source>
</evidence>
<evidence type="ECO:0000256" key="2">
    <source>
        <dbReference type="SAM" id="MobiDB-lite"/>
    </source>
</evidence>
<feature type="compositionally biased region" description="Gly residues" evidence="2">
    <location>
        <begin position="1212"/>
        <end position="1224"/>
    </location>
</feature>